<keyword evidence="5" id="KW-1185">Reference proteome</keyword>
<dbReference type="EMBL" id="FNJU01000003">
    <property type="protein sequence ID" value="SDP49467.1"/>
    <property type="molecule type" value="Genomic_DNA"/>
</dbReference>
<evidence type="ECO:0000313" key="5">
    <source>
        <dbReference type="Proteomes" id="UP000199159"/>
    </source>
</evidence>
<dbReference type="Pfam" id="PF00188">
    <property type="entry name" value="CAP"/>
    <property type="match status" value="1"/>
</dbReference>
<dbReference type="PROSITE" id="PS51257">
    <property type="entry name" value="PROKAR_LIPOPROTEIN"/>
    <property type="match status" value="1"/>
</dbReference>
<reference evidence="5" key="1">
    <citation type="submission" date="2016-10" db="EMBL/GenBank/DDBJ databases">
        <authorList>
            <person name="Varghese N."/>
            <person name="Submissions S."/>
        </authorList>
    </citation>
    <scope>NUCLEOTIDE SEQUENCE [LARGE SCALE GENOMIC DNA]</scope>
    <source>
        <strain evidence="5">IBRC-M10078</strain>
    </source>
</reference>
<accession>A0A1H0T5Z3</accession>
<evidence type="ECO:0000313" key="4">
    <source>
        <dbReference type="EMBL" id="SDP49467.1"/>
    </source>
</evidence>
<dbReference type="CDD" id="cd05379">
    <property type="entry name" value="CAP_bacterial"/>
    <property type="match status" value="1"/>
</dbReference>
<sequence length="322" mass="36120">MITRKFYTILISVFLLALVGCNVDNDQSLGDRDNDFGTLDNRNDNDLNPFNNNNNNGEIFDEREDRNMNELTDVELNDLNGDINNPFTDISADKTDTPSKKYPHTKAIQIQEAKFKYVKLDKNQIKEFQNKWNKQGTTAQEIPGAKQQAAPAPNQEKQQAAPTPKQEPAAPAPTEQQAAPAPKQETKAPAQTQAAGTISEFERKVIDLTNAERSKNGLPNLQADTQLSGVAREKSNDMQKNNYFSHTSPTYGSPFDMMRDFNVTYKTAGENIAQGQQTPEQVVQAWMNSEGHRKNILSKDFTHIGVGYQQSGHHWTQMFIGK</sequence>
<dbReference type="RefSeq" id="WP_238457218.1">
    <property type="nucleotide sequence ID" value="NZ_FNJU01000003.1"/>
</dbReference>
<feature type="compositionally biased region" description="Low complexity" evidence="1">
    <location>
        <begin position="46"/>
        <end position="56"/>
    </location>
</feature>
<dbReference type="NCBIfam" id="TIGR02909">
    <property type="entry name" value="spore_YkwD"/>
    <property type="match status" value="1"/>
</dbReference>
<dbReference type="SUPFAM" id="SSF55797">
    <property type="entry name" value="PR-1-like"/>
    <property type="match status" value="1"/>
</dbReference>
<dbReference type="Gene3D" id="3.40.33.10">
    <property type="entry name" value="CAP"/>
    <property type="match status" value="1"/>
</dbReference>
<feature type="chain" id="PRO_5011444509" evidence="2">
    <location>
        <begin position="26"/>
        <end position="322"/>
    </location>
</feature>
<keyword evidence="2" id="KW-0732">Signal</keyword>
<feature type="signal peptide" evidence="2">
    <location>
        <begin position="1"/>
        <end position="25"/>
    </location>
</feature>
<dbReference type="PANTHER" id="PTHR31157:SF1">
    <property type="entry name" value="SCP DOMAIN-CONTAINING PROTEIN"/>
    <property type="match status" value="1"/>
</dbReference>
<dbReference type="InterPro" id="IPR014258">
    <property type="entry name" value="CAP_domain_YkwD-like"/>
</dbReference>
<proteinExistence type="predicted"/>
<dbReference type="STRING" id="930152.SAMN05216565_103304"/>
<feature type="compositionally biased region" description="Polar residues" evidence="1">
    <location>
        <begin position="131"/>
        <end position="140"/>
    </location>
</feature>
<feature type="compositionally biased region" description="Low complexity" evidence="1">
    <location>
        <begin position="158"/>
        <end position="191"/>
    </location>
</feature>
<dbReference type="AlphaFoldDB" id="A0A1H0T5Z3"/>
<evidence type="ECO:0000256" key="2">
    <source>
        <dbReference type="SAM" id="SignalP"/>
    </source>
</evidence>
<evidence type="ECO:0000256" key="1">
    <source>
        <dbReference type="SAM" id="MobiDB-lite"/>
    </source>
</evidence>
<feature type="region of interest" description="Disordered" evidence="1">
    <location>
        <begin position="40"/>
        <end position="64"/>
    </location>
</feature>
<protein>
    <submittedName>
        <fullName evidence="4">Uncharacterized protein, YkwD family</fullName>
    </submittedName>
</protein>
<dbReference type="InterPro" id="IPR035940">
    <property type="entry name" value="CAP_sf"/>
</dbReference>
<organism evidence="4 5">
    <name type="scientific">Litchfieldia salsa</name>
    <dbReference type="NCBI Taxonomy" id="930152"/>
    <lineage>
        <taxon>Bacteria</taxon>
        <taxon>Bacillati</taxon>
        <taxon>Bacillota</taxon>
        <taxon>Bacilli</taxon>
        <taxon>Bacillales</taxon>
        <taxon>Bacillaceae</taxon>
        <taxon>Litchfieldia</taxon>
    </lineage>
</organism>
<feature type="region of interest" description="Disordered" evidence="1">
    <location>
        <begin position="131"/>
        <end position="198"/>
    </location>
</feature>
<feature type="domain" description="SCP" evidence="3">
    <location>
        <begin position="207"/>
        <end position="318"/>
    </location>
</feature>
<evidence type="ECO:0000259" key="3">
    <source>
        <dbReference type="Pfam" id="PF00188"/>
    </source>
</evidence>
<dbReference type="PANTHER" id="PTHR31157">
    <property type="entry name" value="SCP DOMAIN-CONTAINING PROTEIN"/>
    <property type="match status" value="1"/>
</dbReference>
<dbReference type="Proteomes" id="UP000199159">
    <property type="component" value="Unassembled WGS sequence"/>
</dbReference>
<gene>
    <name evidence="4" type="ORF">SAMN05216565_103304</name>
</gene>
<name>A0A1H0T5Z3_9BACI</name>
<dbReference type="InterPro" id="IPR014044">
    <property type="entry name" value="CAP_dom"/>
</dbReference>